<name>A0ABT0JSS1_9ACTN</name>
<dbReference type="Gene3D" id="3.10.450.50">
    <property type="match status" value="1"/>
</dbReference>
<dbReference type="Proteomes" id="UP001201873">
    <property type="component" value="Unassembled WGS sequence"/>
</dbReference>
<dbReference type="RefSeq" id="WP_248813153.1">
    <property type="nucleotide sequence ID" value="NZ_JALKFT010000002.1"/>
</dbReference>
<feature type="domain" description="SnoaL-like" evidence="1">
    <location>
        <begin position="21"/>
        <end position="164"/>
    </location>
</feature>
<protein>
    <submittedName>
        <fullName evidence="2">Nuclear transport factor 2 family protein</fullName>
    </submittedName>
</protein>
<sequence length="178" mass="19134">MITESSPGPLRSAPVMVGKSAERQVEEVVAAYVRAADHRDGPAMAALFTEDAVVEIYYTGDGGRTPLGSVRTAARIGQAVAAMMAPHPPRGWSHHTTFNHIVDVDGDTATIDVQFLVHNVVGRAEPEGGWPPGTSGAQGTITPIESGYNRSTLRRVEGRWLIAEHVISHDLPYAFPRD</sequence>
<accession>A0ABT0JSS1</accession>
<evidence type="ECO:0000313" key="2">
    <source>
        <dbReference type="EMBL" id="MCK9874618.1"/>
    </source>
</evidence>
<comment type="caution">
    <text evidence="2">The sequence shown here is derived from an EMBL/GenBank/DDBJ whole genome shotgun (WGS) entry which is preliminary data.</text>
</comment>
<dbReference type="InterPro" id="IPR032710">
    <property type="entry name" value="NTF2-like_dom_sf"/>
</dbReference>
<reference evidence="2 3" key="1">
    <citation type="submission" date="2022-04" db="EMBL/GenBank/DDBJ databases">
        <title>Genome diversity in the genus Frankia.</title>
        <authorList>
            <person name="Carlos-Shanley C."/>
            <person name="Hahn D."/>
        </authorList>
    </citation>
    <scope>NUCLEOTIDE SEQUENCE [LARGE SCALE GENOMIC DNA]</scope>
    <source>
        <strain evidence="2 3">Ag45/Mut15</strain>
    </source>
</reference>
<evidence type="ECO:0000259" key="1">
    <source>
        <dbReference type="Pfam" id="PF13577"/>
    </source>
</evidence>
<organism evidence="2 3">
    <name type="scientific">Frankia umida</name>
    <dbReference type="NCBI Taxonomy" id="573489"/>
    <lineage>
        <taxon>Bacteria</taxon>
        <taxon>Bacillati</taxon>
        <taxon>Actinomycetota</taxon>
        <taxon>Actinomycetes</taxon>
        <taxon>Frankiales</taxon>
        <taxon>Frankiaceae</taxon>
        <taxon>Frankia</taxon>
    </lineage>
</organism>
<proteinExistence type="predicted"/>
<dbReference type="SUPFAM" id="SSF54427">
    <property type="entry name" value="NTF2-like"/>
    <property type="match status" value="1"/>
</dbReference>
<dbReference type="CDD" id="cd00531">
    <property type="entry name" value="NTF2_like"/>
    <property type="match status" value="1"/>
</dbReference>
<dbReference type="Pfam" id="PF13577">
    <property type="entry name" value="SnoaL_4"/>
    <property type="match status" value="1"/>
</dbReference>
<dbReference type="EMBL" id="JALKFT010000002">
    <property type="protein sequence ID" value="MCK9874618.1"/>
    <property type="molecule type" value="Genomic_DNA"/>
</dbReference>
<gene>
    <name evidence="2" type="ORF">MXD59_02270</name>
</gene>
<dbReference type="InterPro" id="IPR037401">
    <property type="entry name" value="SnoaL-like"/>
</dbReference>
<keyword evidence="3" id="KW-1185">Reference proteome</keyword>
<evidence type="ECO:0000313" key="3">
    <source>
        <dbReference type="Proteomes" id="UP001201873"/>
    </source>
</evidence>